<dbReference type="InterPro" id="IPR051046">
    <property type="entry name" value="MurCDEF_CellWall_CoF430Synth"/>
</dbReference>
<name>A0A7I9UZV8_9ACTN</name>
<dbReference type="AlphaFoldDB" id="A0A7I9UZV8"/>
<keyword evidence="1" id="KW-0436">Ligase</keyword>
<dbReference type="Proteomes" id="UP000444980">
    <property type="component" value="Unassembled WGS sequence"/>
</dbReference>
<evidence type="ECO:0000256" key="1">
    <source>
        <dbReference type="ARBA" id="ARBA00022598"/>
    </source>
</evidence>
<accession>A0A7I9UZV8</accession>
<sequence length="101" mass="10600">MLEMGARGVGHIATLCEIASPTVGVLTRVEAVHRENFGSLEAVAQTKGEWSSRFRPPVSPCSNADDENVAAMATRTAARVLTYSAAGASADLTAAGRRARR</sequence>
<feature type="domain" description="Mur ligase central" evidence="4">
    <location>
        <begin position="2"/>
        <end position="95"/>
    </location>
</feature>
<dbReference type="InterPro" id="IPR036565">
    <property type="entry name" value="Mur-like_cat_sf"/>
</dbReference>
<dbReference type="EMBL" id="BJOU01000006">
    <property type="protein sequence ID" value="GED98655.1"/>
    <property type="molecule type" value="Genomic_DNA"/>
</dbReference>
<comment type="caution">
    <text evidence="5">The sequence shown here is derived from an EMBL/GenBank/DDBJ whole genome shotgun (WGS) entry which is preliminary data.</text>
</comment>
<organism evidence="5 6">
    <name type="scientific">Gordonia crocea</name>
    <dbReference type="NCBI Taxonomy" id="589162"/>
    <lineage>
        <taxon>Bacteria</taxon>
        <taxon>Bacillati</taxon>
        <taxon>Actinomycetota</taxon>
        <taxon>Actinomycetes</taxon>
        <taxon>Mycobacteriales</taxon>
        <taxon>Gordoniaceae</taxon>
        <taxon>Gordonia</taxon>
    </lineage>
</organism>
<evidence type="ECO:0000313" key="5">
    <source>
        <dbReference type="EMBL" id="GED98655.1"/>
    </source>
</evidence>
<reference evidence="6" key="1">
    <citation type="submission" date="2019-06" db="EMBL/GenBank/DDBJ databases">
        <title>Gordonia isolated from sludge of a wastewater treatment plant.</title>
        <authorList>
            <person name="Tamura T."/>
            <person name="Aoyama K."/>
            <person name="Kang Y."/>
            <person name="Saito S."/>
            <person name="Akiyama N."/>
            <person name="Yazawa K."/>
            <person name="Gonoi T."/>
            <person name="Mikami Y."/>
        </authorList>
    </citation>
    <scope>NUCLEOTIDE SEQUENCE [LARGE SCALE GENOMIC DNA]</scope>
    <source>
        <strain evidence="6">NBRC 107697</strain>
    </source>
</reference>
<dbReference type="GO" id="GO:0016881">
    <property type="term" value="F:acid-amino acid ligase activity"/>
    <property type="evidence" value="ECO:0007669"/>
    <property type="project" value="InterPro"/>
</dbReference>
<dbReference type="Pfam" id="PF08245">
    <property type="entry name" value="Mur_ligase_M"/>
    <property type="match status" value="1"/>
</dbReference>
<gene>
    <name evidence="5" type="ORF">nbrc107697_26940</name>
</gene>
<evidence type="ECO:0000259" key="4">
    <source>
        <dbReference type="Pfam" id="PF08245"/>
    </source>
</evidence>
<dbReference type="SUPFAM" id="SSF53623">
    <property type="entry name" value="MurD-like peptide ligases, catalytic domain"/>
    <property type="match status" value="1"/>
</dbReference>
<evidence type="ECO:0000313" key="6">
    <source>
        <dbReference type="Proteomes" id="UP000444980"/>
    </source>
</evidence>
<keyword evidence="2" id="KW-0547">Nucleotide-binding</keyword>
<protein>
    <recommendedName>
        <fullName evidence="4">Mur ligase central domain-containing protein</fullName>
    </recommendedName>
</protein>
<dbReference type="PANTHER" id="PTHR43024:SF1">
    <property type="entry name" value="UDP-N-ACETYLMURAMOYL-TRIPEPTIDE--D-ALANYL-D-ALANINE LIGASE"/>
    <property type="match status" value="1"/>
</dbReference>
<evidence type="ECO:0000256" key="2">
    <source>
        <dbReference type="ARBA" id="ARBA00022741"/>
    </source>
</evidence>
<keyword evidence="3" id="KW-0067">ATP-binding</keyword>
<dbReference type="InterPro" id="IPR013221">
    <property type="entry name" value="Mur_ligase_cen"/>
</dbReference>
<keyword evidence="6" id="KW-1185">Reference proteome</keyword>
<dbReference type="Gene3D" id="3.40.1190.10">
    <property type="entry name" value="Mur-like, catalytic domain"/>
    <property type="match status" value="1"/>
</dbReference>
<evidence type="ECO:0000256" key="3">
    <source>
        <dbReference type="ARBA" id="ARBA00022840"/>
    </source>
</evidence>
<proteinExistence type="predicted"/>
<dbReference type="GO" id="GO:0005524">
    <property type="term" value="F:ATP binding"/>
    <property type="evidence" value="ECO:0007669"/>
    <property type="project" value="UniProtKB-KW"/>
</dbReference>
<dbReference type="PANTHER" id="PTHR43024">
    <property type="entry name" value="UDP-N-ACETYLMURAMOYL-TRIPEPTIDE--D-ALANYL-D-ALANINE LIGASE"/>
    <property type="match status" value="1"/>
</dbReference>